<dbReference type="Pfam" id="PF07386">
    <property type="entry name" value="DUF1499"/>
    <property type="match status" value="1"/>
</dbReference>
<comment type="caution">
    <text evidence="1">The sequence shown here is derived from an EMBL/GenBank/DDBJ whole genome shotgun (WGS) entry which is preliminary data.</text>
</comment>
<gene>
    <name evidence="1" type="ORF">R2601_24300</name>
</gene>
<name>Q0FKB9_SALBH</name>
<protein>
    <recommendedName>
        <fullName evidence="3">DUF1499 domain-containing protein</fullName>
    </recommendedName>
</protein>
<evidence type="ECO:0000313" key="1">
    <source>
        <dbReference type="EMBL" id="EAU44646.1"/>
    </source>
</evidence>
<dbReference type="EMBL" id="AATQ01000041">
    <property type="protein sequence ID" value="EAU44646.1"/>
    <property type="molecule type" value="Genomic_DNA"/>
</dbReference>
<reference evidence="1 2" key="1">
    <citation type="journal article" date="2010" name="J. Bacteriol.">
        <title>Genome sequences of Pelagibaca bermudensis HTCC2601T and Maritimibacter alkaliphilus HTCC2654T, the type strains of two marine Roseobacter genera.</title>
        <authorList>
            <person name="Thrash J.C."/>
            <person name="Cho J.C."/>
            <person name="Ferriera S."/>
            <person name="Johnson J."/>
            <person name="Vergin K.L."/>
            <person name="Giovannoni S.J."/>
        </authorList>
    </citation>
    <scope>NUCLEOTIDE SEQUENCE [LARGE SCALE GENOMIC DNA]</scope>
    <source>
        <strain evidence="2">DSM 26914 / JCM 13377 / KCTC 12554 / HTCC2601</strain>
    </source>
</reference>
<proteinExistence type="predicted"/>
<dbReference type="RefSeq" id="WP_007800281.1">
    <property type="nucleotide sequence ID" value="NZ_DS022276.1"/>
</dbReference>
<accession>Q0FKB9</accession>
<organism evidence="1 2">
    <name type="scientific">Salipiger bermudensis (strain DSM 26914 / JCM 13377 / KCTC 12554 / HTCC2601)</name>
    <name type="common">Pelagibaca bermudensis</name>
    <dbReference type="NCBI Taxonomy" id="314265"/>
    <lineage>
        <taxon>Bacteria</taxon>
        <taxon>Pseudomonadati</taxon>
        <taxon>Pseudomonadota</taxon>
        <taxon>Alphaproteobacteria</taxon>
        <taxon>Rhodobacterales</taxon>
        <taxon>Roseobacteraceae</taxon>
        <taxon>Salipiger</taxon>
    </lineage>
</organism>
<dbReference type="AlphaFoldDB" id="Q0FKB9"/>
<evidence type="ECO:0000313" key="2">
    <source>
        <dbReference type="Proteomes" id="UP000006230"/>
    </source>
</evidence>
<sequence length="136" mass="15419">MRKIFWLIVLVVIGGLAWIRLAPSDPEVWHVDPKVSADQDLAHGVRRRVPGNEAMFAMLHRTILETPRTEVLAGSPDDGRVTYITRSQWMGFPDYTTAQFNDGFLELYGRQRFGQSDMGTNKARVDGWLAQLDTAE</sequence>
<dbReference type="InterPro" id="IPR010865">
    <property type="entry name" value="DUF1499"/>
</dbReference>
<dbReference type="HOGENOM" id="CLU_131521_1_0_5"/>
<dbReference type="Proteomes" id="UP000006230">
    <property type="component" value="Unassembled WGS sequence"/>
</dbReference>
<dbReference type="eggNOG" id="COG4446">
    <property type="taxonomic scope" value="Bacteria"/>
</dbReference>
<dbReference type="STRING" id="314265.R2601_24300"/>
<evidence type="ECO:0008006" key="3">
    <source>
        <dbReference type="Google" id="ProtNLM"/>
    </source>
</evidence>
<keyword evidence="2" id="KW-1185">Reference proteome</keyword>